<keyword evidence="4" id="KW-1185">Reference proteome</keyword>
<dbReference type="Proteomes" id="UP001299409">
    <property type="component" value="Unassembled WGS sequence"/>
</dbReference>
<organism evidence="3 4">
    <name type="scientific">Intestinibacter bartlettii</name>
    <dbReference type="NCBI Taxonomy" id="261299"/>
    <lineage>
        <taxon>Bacteria</taxon>
        <taxon>Bacillati</taxon>
        <taxon>Bacillota</taxon>
        <taxon>Clostridia</taxon>
        <taxon>Peptostreptococcales</taxon>
        <taxon>Peptostreptococcaceae</taxon>
        <taxon>Intestinibacter</taxon>
    </lineage>
</organism>
<proteinExistence type="predicted"/>
<name>A0ABS8D126_9FIRM</name>
<keyword evidence="2" id="KW-0472">Membrane</keyword>
<protein>
    <submittedName>
        <fullName evidence="3">Uncharacterized protein</fullName>
    </submittedName>
</protein>
<accession>A0ABS8D126</accession>
<comment type="caution">
    <text evidence="3">The sequence shown here is derived from an EMBL/GenBank/DDBJ whole genome shotgun (WGS) entry which is preliminary data.</text>
</comment>
<evidence type="ECO:0000313" key="4">
    <source>
        <dbReference type="Proteomes" id="UP001299409"/>
    </source>
</evidence>
<dbReference type="EMBL" id="JAJBMB010000026">
    <property type="protein sequence ID" value="MCB5447431.1"/>
    <property type="molecule type" value="Genomic_DNA"/>
</dbReference>
<evidence type="ECO:0000256" key="2">
    <source>
        <dbReference type="SAM" id="Phobius"/>
    </source>
</evidence>
<feature type="compositionally biased region" description="Low complexity" evidence="1">
    <location>
        <begin position="32"/>
        <end position="45"/>
    </location>
</feature>
<evidence type="ECO:0000313" key="3">
    <source>
        <dbReference type="EMBL" id="MCB5447431.1"/>
    </source>
</evidence>
<feature type="compositionally biased region" description="Polar residues" evidence="1">
    <location>
        <begin position="22"/>
        <end position="31"/>
    </location>
</feature>
<evidence type="ECO:0000256" key="1">
    <source>
        <dbReference type="SAM" id="MobiDB-lite"/>
    </source>
</evidence>
<reference evidence="3 4" key="1">
    <citation type="submission" date="2021-10" db="EMBL/GenBank/DDBJ databases">
        <title>Collection of gut derived symbiotic bacterial strains cultured from healthy donors.</title>
        <authorList>
            <person name="Lin H."/>
            <person name="Littmann E."/>
            <person name="Claire K."/>
            <person name="Pamer E."/>
        </authorList>
    </citation>
    <scope>NUCLEOTIDE SEQUENCE [LARGE SCALE GENOMIC DNA]</scope>
    <source>
        <strain evidence="3 4">MSK.17.68</strain>
    </source>
</reference>
<keyword evidence="2" id="KW-1133">Transmembrane helix</keyword>
<sequence length="89" mass="9611">MNTRVSVLLINVASTSFKVISPVSGSSDQTKSPTSISSISTNPSSVKTNVSSVKQFPKHNFLFLLSLALFGAFPFLRFLVAVIAFFLNI</sequence>
<keyword evidence="2" id="KW-0812">Transmembrane</keyword>
<feature type="transmembrane region" description="Helical" evidence="2">
    <location>
        <begin position="61"/>
        <end position="87"/>
    </location>
</feature>
<dbReference type="RefSeq" id="WP_226915452.1">
    <property type="nucleotide sequence ID" value="NZ_JAGZPT010000002.1"/>
</dbReference>
<gene>
    <name evidence="3" type="ORF">LIP50_14615</name>
</gene>
<feature type="region of interest" description="Disordered" evidence="1">
    <location>
        <begin position="22"/>
        <end position="45"/>
    </location>
</feature>